<evidence type="ECO:0000313" key="2">
    <source>
        <dbReference type="RefSeq" id="XP_015592665.1"/>
    </source>
</evidence>
<dbReference type="RefSeq" id="XP_015592665.1">
    <property type="nucleotide sequence ID" value="XM_015737179.2"/>
</dbReference>
<keyword evidence="1" id="KW-1185">Reference proteome</keyword>
<proteinExistence type="predicted"/>
<dbReference type="GeneID" id="107266566"/>
<dbReference type="Proteomes" id="UP000694920">
    <property type="component" value="Unplaced"/>
</dbReference>
<gene>
    <name evidence="2" type="primary">LOC107266566</name>
</gene>
<sequence>MNDSTDDWEKIQFVIAIMTRDFVTAMEIGRSILAKEPSNTNIREYLTIIEKIDIDSETDSCVDTDNEDIDIITVCDKSEKDPSTENLIQGHSKISSSFKIVGPSVDIDYLSLRNSNKIDGKMYRVLPIKFCRKID</sequence>
<evidence type="ECO:0000313" key="1">
    <source>
        <dbReference type="Proteomes" id="UP000694920"/>
    </source>
</evidence>
<reference evidence="2" key="1">
    <citation type="submission" date="2025-08" db="UniProtKB">
        <authorList>
            <consortium name="RefSeq"/>
        </authorList>
    </citation>
    <scope>IDENTIFICATION</scope>
</reference>
<organism evidence="1 2">
    <name type="scientific">Cephus cinctus</name>
    <name type="common">Wheat stem sawfly</name>
    <dbReference type="NCBI Taxonomy" id="211228"/>
    <lineage>
        <taxon>Eukaryota</taxon>
        <taxon>Metazoa</taxon>
        <taxon>Ecdysozoa</taxon>
        <taxon>Arthropoda</taxon>
        <taxon>Hexapoda</taxon>
        <taxon>Insecta</taxon>
        <taxon>Pterygota</taxon>
        <taxon>Neoptera</taxon>
        <taxon>Endopterygota</taxon>
        <taxon>Hymenoptera</taxon>
        <taxon>Cephoidea</taxon>
        <taxon>Cephidae</taxon>
        <taxon>Cephus</taxon>
    </lineage>
</organism>
<name>A0AAJ7FHX7_CEPCN</name>
<dbReference type="AlphaFoldDB" id="A0AAJ7FHX7"/>
<dbReference type="KEGG" id="ccin:107266566"/>
<protein>
    <submittedName>
        <fullName evidence="2">Uncharacterized protein LOC107266566</fullName>
    </submittedName>
</protein>
<accession>A0AAJ7FHX7</accession>